<dbReference type="EMBL" id="CM045767">
    <property type="protein sequence ID" value="KAI7996864.1"/>
    <property type="molecule type" value="Genomic_DNA"/>
</dbReference>
<organism evidence="1 2">
    <name type="scientific">Camellia lanceoleosa</name>
    <dbReference type="NCBI Taxonomy" id="1840588"/>
    <lineage>
        <taxon>Eukaryota</taxon>
        <taxon>Viridiplantae</taxon>
        <taxon>Streptophyta</taxon>
        <taxon>Embryophyta</taxon>
        <taxon>Tracheophyta</taxon>
        <taxon>Spermatophyta</taxon>
        <taxon>Magnoliopsida</taxon>
        <taxon>eudicotyledons</taxon>
        <taxon>Gunneridae</taxon>
        <taxon>Pentapetalae</taxon>
        <taxon>asterids</taxon>
        <taxon>Ericales</taxon>
        <taxon>Theaceae</taxon>
        <taxon>Camellia</taxon>
    </lineage>
</organism>
<dbReference type="Proteomes" id="UP001060215">
    <property type="component" value="Chromosome 10"/>
</dbReference>
<evidence type="ECO:0000313" key="1">
    <source>
        <dbReference type="EMBL" id="KAI7996864.1"/>
    </source>
</evidence>
<accession>A0ACC0G7C0</accession>
<reference evidence="1 2" key="1">
    <citation type="journal article" date="2022" name="Plant J.">
        <title>Chromosome-level genome of Camellia lanceoleosa provides a valuable resource for understanding genome evolution and self-incompatibility.</title>
        <authorList>
            <person name="Gong W."/>
            <person name="Xiao S."/>
            <person name="Wang L."/>
            <person name="Liao Z."/>
            <person name="Chang Y."/>
            <person name="Mo W."/>
            <person name="Hu G."/>
            <person name="Li W."/>
            <person name="Zhao G."/>
            <person name="Zhu H."/>
            <person name="Hu X."/>
            <person name="Ji K."/>
            <person name="Xiang X."/>
            <person name="Song Q."/>
            <person name="Yuan D."/>
            <person name="Jin S."/>
            <person name="Zhang L."/>
        </authorList>
    </citation>
    <scope>NUCLEOTIDE SEQUENCE [LARGE SCALE GENOMIC DNA]</scope>
    <source>
        <strain evidence="1">SQ_2022a</strain>
    </source>
</reference>
<name>A0ACC0G7C0_9ERIC</name>
<keyword evidence="2" id="KW-1185">Reference proteome</keyword>
<evidence type="ECO:0000313" key="2">
    <source>
        <dbReference type="Proteomes" id="UP001060215"/>
    </source>
</evidence>
<proteinExistence type="predicted"/>
<sequence length="1221" mass="137948">MLTAQPSSTGNSDLSAAAGFTAAIGGAGNNGRLSRTTQVPGFQTRVGKNRGLVRAVISGGDNKTVVETSKDYNGSVLSSSSRGGVRDVKAVITIRKKMKEKISDKIEDQWEGFINGIGQGILIQLISEEIDPVTNSGKCVESYVRGWLPKPSSHPHIIEYAANFKVPHDFGCPGAIYITNFHSKEFHLMEIVVHGFNEGPVFFPADTWIHSRKDNPQSRIIFKNQAYLPSQTPPGIKDLRHEDLRCIRGNGKGERKLHDRIYDYATYNDLGKPDKSEDLARPVLSGENWPYPRRCRTGRPPTKKDPNSESRIEKPHPVYVPRDEAFEEIKQNTFTAGRLKALLHNLLPLIASTLSSSDIPFNCFSDIDKLYNDGFLRDNEFSRQALAGVNPVNIELLRVMNDPLRFAICYSMNFLFLNCPLRVLKLEFILQEFPILSKLDPAVYGPPESAISVKEAIENKRLFILDYHDMLLPFIEKMNSLPGRKAYASRTVFFYNRAGFLKPIAIELSLPPTPSSSMNKRIYTHGHDATTHWIWKLAKAHVCSNDAGVHQLVNHWLRTHACMEPYIIASHRHLSSMHPIYKLLHPHMRYTLEINALARQSLINGGGIIEACFSPGKYSMEISSAAYKSMWRFDMEALPADLIRRGMAVEDPSMPHGLKLVIEDYPYAADGILIWSAIEELVKSYVEHFYSEPNSITSDIELQSWWNEIKNKGHHDKRNEPWWPKLNTKEDLSGILTTMIWIASGQHAAINFGQYPFGGSRGRRKKKKKICRVAELQIEREEEEEENGFERNRKKTDLRKKKTLGFKENGWICRENGLCIEKSMKSNSSCPVCKSTVLSFVLSWVAFLLIGVALLVIALEVSDCSDCEAYQIKDFELEIVVSQACLAAVSLLCLSHNLRKYGIRKFLFVDRYSGQMARFRDEYIRKVLDTAHYLVWWILPCFILKTAREIARILYGPHESWWLSVAILLALIISWIYVTTIYLFACILFHLVCNLQIIHFDDYGKCLEKESDVMVLIEEHIRLRHHLSKISHRFRIYLLLVFLVVTASQFVTLFQSTGYSGPITFTNGGDFAVSSVVQVVGIILCLNAAAKISHRAQGVASLASRWHAVVTCSSPDASQLSVSNSVGSLEAANALRSLYIVNSESDLESLDYIPRPTNTQLASYMSSYHKRQSFVMYLQTNPGGITIFGWTVDRGLINTIFFIQLSLVLFVLGKTIVLASE</sequence>
<gene>
    <name evidence="1" type="ORF">LOK49_LG10G00182</name>
</gene>
<protein>
    <submittedName>
        <fullName evidence="1">Uncharacterized protein</fullName>
    </submittedName>
</protein>
<comment type="caution">
    <text evidence="1">The sequence shown here is derived from an EMBL/GenBank/DDBJ whole genome shotgun (WGS) entry which is preliminary data.</text>
</comment>